<feature type="transmembrane region" description="Helical" evidence="5">
    <location>
        <begin position="95"/>
        <end position="114"/>
    </location>
</feature>
<evidence type="ECO:0000259" key="6">
    <source>
        <dbReference type="Pfam" id="PF04116"/>
    </source>
</evidence>
<organism evidence="7 8">
    <name type="scientific">Chitinophaga agrisoli</name>
    <dbReference type="NCBI Taxonomy" id="2607653"/>
    <lineage>
        <taxon>Bacteria</taxon>
        <taxon>Pseudomonadati</taxon>
        <taxon>Bacteroidota</taxon>
        <taxon>Chitinophagia</taxon>
        <taxon>Chitinophagales</taxon>
        <taxon>Chitinophagaceae</taxon>
        <taxon>Chitinophaga</taxon>
    </lineage>
</organism>
<evidence type="ECO:0000256" key="4">
    <source>
        <dbReference type="ARBA" id="ARBA00023136"/>
    </source>
</evidence>
<proteinExistence type="predicted"/>
<dbReference type="PANTHER" id="PTHR11863">
    <property type="entry name" value="STEROL DESATURASE"/>
    <property type="match status" value="1"/>
</dbReference>
<feature type="transmembrane region" description="Helical" evidence="5">
    <location>
        <begin position="144"/>
        <end position="165"/>
    </location>
</feature>
<dbReference type="InterPro" id="IPR050307">
    <property type="entry name" value="Sterol_Desaturase_Related"/>
</dbReference>
<keyword evidence="8" id="KW-1185">Reference proteome</keyword>
<accession>A0A5B2VW58</accession>
<evidence type="ECO:0000256" key="2">
    <source>
        <dbReference type="ARBA" id="ARBA00022692"/>
    </source>
</evidence>
<evidence type="ECO:0000256" key="1">
    <source>
        <dbReference type="ARBA" id="ARBA00004370"/>
    </source>
</evidence>
<protein>
    <submittedName>
        <fullName evidence="7">Sterol desaturase family protein</fullName>
    </submittedName>
</protein>
<feature type="transmembrane region" description="Helical" evidence="5">
    <location>
        <begin position="16"/>
        <end position="36"/>
    </location>
</feature>
<dbReference type="GO" id="GO:0016020">
    <property type="term" value="C:membrane"/>
    <property type="evidence" value="ECO:0007669"/>
    <property type="project" value="UniProtKB-SubCell"/>
</dbReference>
<keyword evidence="4 5" id="KW-0472">Membrane</keyword>
<evidence type="ECO:0000313" key="8">
    <source>
        <dbReference type="Proteomes" id="UP000324611"/>
    </source>
</evidence>
<dbReference type="EMBL" id="VUOC01000002">
    <property type="protein sequence ID" value="KAA2242984.1"/>
    <property type="molecule type" value="Genomic_DNA"/>
</dbReference>
<dbReference type="GO" id="GO:0016491">
    <property type="term" value="F:oxidoreductase activity"/>
    <property type="evidence" value="ECO:0007669"/>
    <property type="project" value="InterPro"/>
</dbReference>
<name>A0A5B2VW58_9BACT</name>
<sequence length="269" mass="31763">MEQKLAPVFWLLGKSALRYFVLAGIPFLLFYVFFPAKFFRQKIQQRLASRKDFLREVWYSMQSTLVFTAIAAALLFTPLRQYTRIYDHLQDHPGWYLWTSVAIALVIHDTYFYWMHRLLHHKNLFKLAHVVHHKSTNPSPWSSYSFHLLEAAPEGLVLVVITMILPIHQLGIFLFTIAAFIINVYGHLGYEIMPRWVRRTWLFEVINSSVHHNLHHSKFKGNYGLYFRFWDRVMGTEHPDYVKEYDRVQAQRLQRAAKTAAQPPVAASL</sequence>
<dbReference type="GO" id="GO:0008610">
    <property type="term" value="P:lipid biosynthetic process"/>
    <property type="evidence" value="ECO:0007669"/>
    <property type="project" value="InterPro"/>
</dbReference>
<evidence type="ECO:0000313" key="7">
    <source>
        <dbReference type="EMBL" id="KAA2242984.1"/>
    </source>
</evidence>
<comment type="caution">
    <text evidence="7">The sequence shown here is derived from an EMBL/GenBank/DDBJ whole genome shotgun (WGS) entry which is preliminary data.</text>
</comment>
<dbReference type="AlphaFoldDB" id="A0A5B2VW58"/>
<evidence type="ECO:0000256" key="5">
    <source>
        <dbReference type="SAM" id="Phobius"/>
    </source>
</evidence>
<comment type="subcellular location">
    <subcellularLocation>
        <location evidence="1">Membrane</location>
    </subcellularLocation>
</comment>
<reference evidence="7 8" key="1">
    <citation type="submission" date="2019-09" db="EMBL/GenBank/DDBJ databases">
        <title>Chitinophaga ginsengihumi sp. nov., isolated from soil of ginseng rhizosphere.</title>
        <authorList>
            <person name="Lee J."/>
        </authorList>
    </citation>
    <scope>NUCLEOTIDE SEQUENCE [LARGE SCALE GENOMIC DNA]</scope>
    <source>
        <strain evidence="7 8">BN140078</strain>
    </source>
</reference>
<dbReference type="RefSeq" id="WP_149837860.1">
    <property type="nucleotide sequence ID" value="NZ_VUOC01000002.1"/>
</dbReference>
<keyword evidence="3 5" id="KW-1133">Transmembrane helix</keyword>
<gene>
    <name evidence="7" type="ORF">F0L74_10710</name>
</gene>
<feature type="domain" description="Fatty acid hydroxylase" evidence="6">
    <location>
        <begin position="102"/>
        <end position="236"/>
    </location>
</feature>
<dbReference type="Proteomes" id="UP000324611">
    <property type="component" value="Unassembled WGS sequence"/>
</dbReference>
<feature type="transmembrane region" description="Helical" evidence="5">
    <location>
        <begin position="57"/>
        <end position="75"/>
    </location>
</feature>
<feature type="transmembrane region" description="Helical" evidence="5">
    <location>
        <begin position="171"/>
        <end position="190"/>
    </location>
</feature>
<reference evidence="7 8" key="2">
    <citation type="submission" date="2019-09" db="EMBL/GenBank/DDBJ databases">
        <authorList>
            <person name="Jin C."/>
        </authorList>
    </citation>
    <scope>NUCLEOTIDE SEQUENCE [LARGE SCALE GENOMIC DNA]</scope>
    <source>
        <strain evidence="7 8">BN140078</strain>
    </source>
</reference>
<dbReference type="Pfam" id="PF04116">
    <property type="entry name" value="FA_hydroxylase"/>
    <property type="match status" value="1"/>
</dbReference>
<dbReference type="GO" id="GO:0005506">
    <property type="term" value="F:iron ion binding"/>
    <property type="evidence" value="ECO:0007669"/>
    <property type="project" value="InterPro"/>
</dbReference>
<keyword evidence="2 5" id="KW-0812">Transmembrane</keyword>
<evidence type="ECO:0000256" key="3">
    <source>
        <dbReference type="ARBA" id="ARBA00022989"/>
    </source>
</evidence>
<dbReference type="InterPro" id="IPR006694">
    <property type="entry name" value="Fatty_acid_hydroxylase"/>
</dbReference>